<feature type="compositionally biased region" description="Low complexity" evidence="2">
    <location>
        <begin position="182"/>
        <end position="198"/>
    </location>
</feature>
<dbReference type="RefSeq" id="WP_255388164.1">
    <property type="nucleotide sequence ID" value="NZ_CP101508.1"/>
</dbReference>
<feature type="compositionally biased region" description="Acidic residues" evidence="2">
    <location>
        <begin position="1024"/>
        <end position="1034"/>
    </location>
</feature>
<keyword evidence="4" id="KW-1185">Reference proteome</keyword>
<evidence type="ECO:0000256" key="2">
    <source>
        <dbReference type="SAM" id="MobiDB-lite"/>
    </source>
</evidence>
<dbReference type="NCBIfam" id="TIGR03504">
    <property type="entry name" value="FimV_Cterm"/>
    <property type="match status" value="1"/>
</dbReference>
<feature type="compositionally biased region" description="Acidic residues" evidence="2">
    <location>
        <begin position="934"/>
        <end position="943"/>
    </location>
</feature>
<feature type="region of interest" description="Disordered" evidence="2">
    <location>
        <begin position="136"/>
        <end position="211"/>
    </location>
</feature>
<protein>
    <recommendedName>
        <fullName evidence="5">LysM domain-containing protein</fullName>
    </recommendedName>
</protein>
<dbReference type="NCBIfam" id="TIGR03505">
    <property type="entry name" value="FimV_core"/>
    <property type="match status" value="1"/>
</dbReference>
<feature type="compositionally biased region" description="Acidic residues" evidence="2">
    <location>
        <begin position="1297"/>
        <end position="1312"/>
    </location>
</feature>
<feature type="compositionally biased region" description="Acidic residues" evidence="2">
    <location>
        <begin position="724"/>
        <end position="738"/>
    </location>
</feature>
<dbReference type="Gene3D" id="1.20.5.340">
    <property type="match status" value="1"/>
</dbReference>
<reference evidence="3" key="1">
    <citation type="submission" date="2022-07" db="EMBL/GenBank/DDBJ databases">
        <title>Genome sequencing of Photobacterium atrarenae GJH2-4.</title>
        <authorList>
            <person name="Park S.-J."/>
        </authorList>
    </citation>
    <scope>NUCLEOTIDE SEQUENCE</scope>
    <source>
        <strain evidence="3">GJH2-4</strain>
    </source>
</reference>
<feature type="compositionally biased region" description="Low complexity" evidence="2">
    <location>
        <begin position="144"/>
        <end position="169"/>
    </location>
</feature>
<feature type="compositionally biased region" description="Acidic residues" evidence="2">
    <location>
        <begin position="459"/>
        <end position="486"/>
    </location>
</feature>
<dbReference type="Gene3D" id="1.20.58.2200">
    <property type="match status" value="1"/>
</dbReference>
<dbReference type="Proteomes" id="UP001057998">
    <property type="component" value="Chromosome 1"/>
</dbReference>
<feature type="region of interest" description="Disordered" evidence="2">
    <location>
        <begin position="370"/>
        <end position="568"/>
    </location>
</feature>
<feature type="region of interest" description="Disordered" evidence="2">
    <location>
        <begin position="674"/>
        <end position="786"/>
    </location>
</feature>
<feature type="compositionally biased region" description="Polar residues" evidence="2">
    <location>
        <begin position="1163"/>
        <end position="1172"/>
    </location>
</feature>
<feature type="compositionally biased region" description="Acidic residues" evidence="2">
    <location>
        <begin position="1274"/>
        <end position="1287"/>
    </location>
</feature>
<feature type="compositionally biased region" description="Low complexity" evidence="2">
    <location>
        <begin position="544"/>
        <end position="568"/>
    </location>
</feature>
<evidence type="ECO:0000256" key="1">
    <source>
        <dbReference type="SAM" id="Coils"/>
    </source>
</evidence>
<evidence type="ECO:0008006" key="5">
    <source>
        <dbReference type="Google" id="ProtNLM"/>
    </source>
</evidence>
<feature type="region of interest" description="Disordered" evidence="2">
    <location>
        <begin position="324"/>
        <end position="347"/>
    </location>
</feature>
<feature type="region of interest" description="Disordered" evidence="2">
    <location>
        <begin position="1218"/>
        <end position="1330"/>
    </location>
</feature>
<feature type="compositionally biased region" description="Polar residues" evidence="2">
    <location>
        <begin position="1251"/>
        <end position="1260"/>
    </location>
</feature>
<gene>
    <name evidence="3" type="ORF">NNL38_11420</name>
</gene>
<feature type="compositionally biased region" description="Acidic residues" evidence="2">
    <location>
        <begin position="1001"/>
        <end position="1010"/>
    </location>
</feature>
<evidence type="ECO:0000313" key="3">
    <source>
        <dbReference type="EMBL" id="UTV26953.1"/>
    </source>
</evidence>
<feature type="compositionally biased region" description="Low complexity" evidence="2">
    <location>
        <begin position="1037"/>
        <end position="1048"/>
    </location>
</feature>
<sequence length="1474" mass="157997">MSDLSTMIKRFILPVIIAGAAFQIPVQANTVRIVGPSEDDVRTVQSEPAQSFSSSQNTINRYGPTGNSETLWSIASRYRPNNQVSVYQVIGAIHRANPMAFEQNNIHGLIPGSVLTMPTLAQIRREDVDSVRRRLEADQRRQVRQSVPPSSPASRAASPAPTVVATAQPKPQVAIDEQQIQASPKPATASAPAASETAGEVSADKGGIPAKPTALQTQLDASDVQMTKLVESNHLLRVRLAEMQHEVSALKDQITNDERLRKEILDFIQHQKSQPVEPAVAETSWVDDLVANPWALAAAAFVPGALIAGAIAFFMMRRKEDDDEVKALDSPQAQDPAIPAPSEGEPDAIAALDGEKSDADDLFAVDDDSLFDDPETSLFGPEHDGDKPAESDDLLDLSAGGHDDFEIESGLTPSSISVKGDEEAIGLQDMERALDEIEQSSEPSSDEALAAMWEQSLQGDDDDNDSFDLADADSAVDSEQDIEDGLLDQSILDDLLSEAGDLAEEPSAPEAAPAELEPAAAAEPERSQVADQDELDALFNSVGLAEEPSPAAVEADAPEEQAQQAAVDQALADADALFDENSTALLDELVEDEAISAPEIELEENSTALLDELIGDEDDPLNRADITLDENSTALLDELVADEEDSNVGVADLDVEDEPALNLDDVVIDENSTDLLDDILEQQQHPASMSTSEAAGELSVDEFDSSDASTAKPSQAEPATPAETEADVSLFDDPEFEPTEAQSTAPSDDASQDADFVAADESDFADALNDALNEQPTETTADVPADDIDALLADVQELVNEPEFDEDVALAEAFADETPAQEVEPELENDPELGLDAFDKPESDAAPELSLASPEEPEADAPLNLEDLPEFDEDAALAETFADEAPTQEAEPELENDPELGLDAFDEPESDAAPELSLASPEEPEADAPLNLEDLPEFDEDAALAETFADEAPTQEAEPELENDPELGLDAFDEPESDAAPELSLASPEEPEADAPLNLEDLPEFDEDAALAEAFADETPVQEAEPELENDPELGLDAFDAPEPDAAPSVESIPDQAELEPEQEPAHAPEQELNETSAPVVEPELEQTPAPQVAQEEVSPQPQHSIHGVQNIEFETIDPASIAEFSEDDALQASFDEQMELDQYAPGVEASDVETAPEPAPQPRQQTPQYHSQPPADMFDDELVDTAGLDMDALLSDPDDSFAGMDVATVDSLLAEQDEARTEAQASAEAAVADVASQAESELAEEASAQTPEPASSIAESQPAPEADRASAPDEQDEQDELDELDAERDQLWSSGLDDDNLASEAYPEEDAEIWRASNPEPELETEDWAEQPQMMIDDVAAFDPEMLLAEADSEVLTDEAGGSELVTEPEPAPAYISIDELMKDMEAEEASEEIEEQPLDLNVGLDEFPDILNDVAEVDVDSQGEYASKLDLAKAYLEMNDREGAQGLLEDIAGNGDVQSRQEAQALLQKISR</sequence>
<name>A0ABY5GEY6_9GAMM</name>
<feature type="compositionally biased region" description="Acidic residues" evidence="2">
    <location>
        <begin position="957"/>
        <end position="979"/>
    </location>
</feature>
<feature type="coiled-coil region" evidence="1">
    <location>
        <begin position="233"/>
        <end position="260"/>
    </location>
</feature>
<dbReference type="InterPro" id="IPR020012">
    <property type="entry name" value="LysM_FimV"/>
</dbReference>
<proteinExistence type="predicted"/>
<dbReference type="InterPro" id="IPR020011">
    <property type="entry name" value="FimV_C"/>
</dbReference>
<feature type="compositionally biased region" description="Low complexity" evidence="2">
    <location>
        <begin position="505"/>
        <end position="522"/>
    </location>
</feature>
<organism evidence="3 4">
    <name type="scientific">Photobacterium atrarenae</name>
    <dbReference type="NCBI Taxonomy" id="865757"/>
    <lineage>
        <taxon>Bacteria</taxon>
        <taxon>Pseudomonadati</taxon>
        <taxon>Pseudomonadota</taxon>
        <taxon>Gammaproteobacteria</taxon>
        <taxon>Vibrionales</taxon>
        <taxon>Vibrionaceae</taxon>
        <taxon>Photobacterium</taxon>
    </lineage>
</organism>
<accession>A0ABY5GEY6</accession>
<feature type="compositionally biased region" description="Basic and acidic residues" evidence="2">
    <location>
        <begin position="381"/>
        <end position="390"/>
    </location>
</feature>
<feature type="compositionally biased region" description="Low complexity" evidence="2">
    <location>
        <begin position="1223"/>
        <end position="1250"/>
    </location>
</feature>
<dbReference type="InterPro" id="IPR038440">
    <property type="entry name" value="FimV_C_sf"/>
</dbReference>
<keyword evidence="1" id="KW-0175">Coiled coil</keyword>
<evidence type="ECO:0000313" key="4">
    <source>
        <dbReference type="Proteomes" id="UP001057998"/>
    </source>
</evidence>
<dbReference type="EMBL" id="CP101508">
    <property type="protein sequence ID" value="UTV26953.1"/>
    <property type="molecule type" value="Genomic_DNA"/>
</dbReference>
<feature type="region of interest" description="Disordered" evidence="2">
    <location>
        <begin position="813"/>
        <end position="1180"/>
    </location>
</feature>
<feature type="compositionally biased region" description="Acidic residues" evidence="2">
    <location>
        <begin position="867"/>
        <end position="876"/>
    </location>
</feature>
<feature type="compositionally biased region" description="Acidic residues" evidence="2">
    <location>
        <begin position="890"/>
        <end position="912"/>
    </location>
</feature>
<feature type="compositionally biased region" description="Acidic residues" evidence="2">
    <location>
        <begin position="823"/>
        <end position="833"/>
    </location>
</feature>
<feature type="compositionally biased region" description="Polar residues" evidence="2">
    <location>
        <begin position="681"/>
        <end position="693"/>
    </location>
</feature>